<dbReference type="EMBL" id="VSSQ01146082">
    <property type="protein sequence ID" value="MPN64756.1"/>
    <property type="molecule type" value="Genomic_DNA"/>
</dbReference>
<name>A0A645JMZ0_9ZZZZ</name>
<proteinExistence type="predicted"/>
<reference evidence="1" key="1">
    <citation type="submission" date="2019-08" db="EMBL/GenBank/DDBJ databases">
        <authorList>
            <person name="Kucharzyk K."/>
            <person name="Murdoch R.W."/>
            <person name="Higgins S."/>
            <person name="Loffler F."/>
        </authorList>
    </citation>
    <scope>NUCLEOTIDE SEQUENCE</scope>
</reference>
<organism evidence="1">
    <name type="scientific">bioreactor metagenome</name>
    <dbReference type="NCBI Taxonomy" id="1076179"/>
    <lineage>
        <taxon>unclassified sequences</taxon>
        <taxon>metagenomes</taxon>
        <taxon>ecological metagenomes</taxon>
    </lineage>
</organism>
<accession>A0A645JMZ0</accession>
<gene>
    <name evidence="1" type="ORF">SDC9_212533</name>
</gene>
<protein>
    <submittedName>
        <fullName evidence="1">Uncharacterized protein</fullName>
    </submittedName>
</protein>
<comment type="caution">
    <text evidence="1">The sequence shown here is derived from an EMBL/GenBank/DDBJ whole genome shotgun (WGS) entry which is preliminary data.</text>
</comment>
<evidence type="ECO:0000313" key="1">
    <source>
        <dbReference type="EMBL" id="MPN64756.1"/>
    </source>
</evidence>
<sequence length="118" mass="13422">MPCQRMSVYTYTGSDCRIYKISNGTEIHGPVAAHTARHFHFIACNSLREIIIDNRLNRAVVQIIIGTDSKSQFEVRILPIINILLEWQIILQVSVIRFICRMTGCVVLRTNRHGAARG</sequence>
<dbReference type="AlphaFoldDB" id="A0A645JMZ0"/>